<dbReference type="AlphaFoldDB" id="A0AAP7L4D9"/>
<reference evidence="1 2" key="1">
    <citation type="submission" date="2016-06" db="EMBL/GenBank/DDBJ databases">
        <title>Simultaneous identification of Haemophilus influenzae and Haemophilus haemolyticus using TaqMan real-time PCR.</title>
        <authorList>
            <person name="Price E.P."/>
            <person name="Sarovich D.S."/>
            <person name="Harris T."/>
            <person name="Spargo J.C."/>
            <person name="Nosworthy E."/>
            <person name="Beissbarth J."/>
            <person name="Smith-Vaughan H."/>
        </authorList>
    </citation>
    <scope>NUCLEOTIDE SEQUENCE [LARGE SCALE GENOMIC DNA]</scope>
    <source>
        <strain evidence="1 2">ATCC 7901</strain>
    </source>
</reference>
<sequence>MKASITFDLSSLRIFVAYKLLKQNFIPIKRELLAINSKSLHLSRKLATIFLGASLKIIAFAML</sequence>
<organism evidence="1 2">
    <name type="scientific">Aggregatibacter aphrophilus</name>
    <name type="common">Haemophilus aphrophilus</name>
    <dbReference type="NCBI Taxonomy" id="732"/>
    <lineage>
        <taxon>Bacteria</taxon>
        <taxon>Pseudomonadati</taxon>
        <taxon>Pseudomonadota</taxon>
        <taxon>Gammaproteobacteria</taxon>
        <taxon>Pasteurellales</taxon>
        <taxon>Pasteurellaceae</taxon>
        <taxon>Aggregatibacter</taxon>
    </lineage>
</organism>
<gene>
    <name evidence="1" type="ORF">BBB52_02490</name>
</gene>
<evidence type="ECO:0000313" key="2">
    <source>
        <dbReference type="Proteomes" id="UP000092746"/>
    </source>
</evidence>
<protein>
    <submittedName>
        <fullName evidence="1">Uncharacterized protein</fullName>
    </submittedName>
</protein>
<proteinExistence type="predicted"/>
<name>A0AAP7L4D9_AGGAP</name>
<dbReference type="EMBL" id="MAQE01000001">
    <property type="protein sequence ID" value="OBY54339.1"/>
    <property type="molecule type" value="Genomic_DNA"/>
</dbReference>
<dbReference type="Proteomes" id="UP000092746">
    <property type="component" value="Unassembled WGS sequence"/>
</dbReference>
<accession>A0AAP7L4D9</accession>
<evidence type="ECO:0000313" key="1">
    <source>
        <dbReference type="EMBL" id="OBY54339.1"/>
    </source>
</evidence>
<comment type="caution">
    <text evidence="1">The sequence shown here is derived from an EMBL/GenBank/DDBJ whole genome shotgun (WGS) entry which is preliminary data.</text>
</comment>